<dbReference type="SUPFAM" id="SSF81606">
    <property type="entry name" value="PP2C-like"/>
    <property type="match status" value="1"/>
</dbReference>
<evidence type="ECO:0000313" key="17">
    <source>
        <dbReference type="Proteomes" id="UP000054826"/>
    </source>
</evidence>
<gene>
    <name evidence="14" type="primary">pptc7</name>
    <name evidence="14" type="ORF">T4A_10938</name>
    <name evidence="15" type="ORF">T4C_2645</name>
</gene>
<evidence type="ECO:0000256" key="12">
    <source>
        <dbReference type="SAM" id="Phobius"/>
    </source>
</evidence>
<dbReference type="GO" id="GO:0005739">
    <property type="term" value="C:mitochondrion"/>
    <property type="evidence" value="ECO:0007669"/>
    <property type="project" value="TreeGrafter"/>
</dbReference>
<dbReference type="EMBL" id="JYDR01000032">
    <property type="protein sequence ID" value="KRY73686.1"/>
    <property type="molecule type" value="Genomic_DNA"/>
</dbReference>
<reference evidence="16 17" key="1">
    <citation type="submission" date="2015-01" db="EMBL/GenBank/DDBJ databases">
        <title>Evolution of Trichinella species and genotypes.</title>
        <authorList>
            <person name="Korhonen P.K."/>
            <person name="Edoardo P."/>
            <person name="Giuseppe L.R."/>
            <person name="Gasser R.B."/>
        </authorList>
    </citation>
    <scope>NUCLEOTIDE SEQUENCE [LARGE SCALE GENOMIC DNA]</scope>
    <source>
        <strain evidence="14">ISS13</strain>
        <strain evidence="15">ISS176</strain>
    </source>
</reference>
<sequence>MYNLYLCISFKVLANVLKLAGGAFEVDIFALVVKAWLVMCVQPAASYRPRLWSRLITLTISRFLTQFGIRYLSAPKCQRFVAARCGFPKNLAFQVSRVLEQDVYGDDACFIANHRTADVIGVADGVGGWRNYGVDPSRFSRRLMASCARLVREGRFIAHRPAQLLAASYQEVTRGAWAPGGGGGSPERPLNGSSTACIVILDRRSSEVHTANLGDSGFLVVRQGRVVHRSQEQQHYFNAPFQLTVSDDAVGQFFGDSPDSAETSTFRVELGDCIVVATDGLFDNLPASLIENELSKLESFEPMEVQRACNSLAFQARLLSFDRHSMSPFAKKAQEHGIQAIGGKPDDITIILAVVASAESEEEDEEERCPPPPLSPVAMFVTNCFGLPALVLTFLLASFSMTKSM</sequence>
<dbReference type="Proteomes" id="UP000054826">
    <property type="component" value="Unassembled WGS sequence"/>
</dbReference>
<feature type="transmembrane region" description="Helical" evidence="12">
    <location>
        <begin position="377"/>
        <end position="399"/>
    </location>
</feature>
<evidence type="ECO:0000256" key="9">
    <source>
        <dbReference type="ARBA" id="ARBA00047761"/>
    </source>
</evidence>
<comment type="catalytic activity">
    <reaction evidence="10 11">
        <text>O-phospho-L-threonyl-[protein] + H2O = L-threonyl-[protein] + phosphate</text>
        <dbReference type="Rhea" id="RHEA:47004"/>
        <dbReference type="Rhea" id="RHEA-COMP:11060"/>
        <dbReference type="Rhea" id="RHEA-COMP:11605"/>
        <dbReference type="ChEBI" id="CHEBI:15377"/>
        <dbReference type="ChEBI" id="CHEBI:30013"/>
        <dbReference type="ChEBI" id="CHEBI:43474"/>
        <dbReference type="ChEBI" id="CHEBI:61977"/>
        <dbReference type="EC" id="3.1.3.16"/>
    </reaction>
</comment>
<keyword evidence="7 11" id="KW-0904">Protein phosphatase</keyword>
<dbReference type="InterPro" id="IPR001932">
    <property type="entry name" value="PPM-type_phosphatase-like_dom"/>
</dbReference>
<dbReference type="EMBL" id="JYDV01000056">
    <property type="protein sequence ID" value="KRZ37576.1"/>
    <property type="molecule type" value="Genomic_DNA"/>
</dbReference>
<evidence type="ECO:0000256" key="7">
    <source>
        <dbReference type="ARBA" id="ARBA00022912"/>
    </source>
</evidence>
<dbReference type="PROSITE" id="PS51746">
    <property type="entry name" value="PPM_2"/>
    <property type="match status" value="1"/>
</dbReference>
<keyword evidence="12" id="KW-0812">Transmembrane</keyword>
<dbReference type="PANTHER" id="PTHR12320">
    <property type="entry name" value="PROTEIN PHOSPHATASE 2C"/>
    <property type="match status" value="1"/>
</dbReference>
<evidence type="ECO:0000256" key="6">
    <source>
        <dbReference type="ARBA" id="ARBA00022842"/>
    </source>
</evidence>
<comment type="caution">
    <text evidence="14">The sequence shown here is derived from an EMBL/GenBank/DDBJ whole genome shotgun (WGS) entry which is preliminary data.</text>
</comment>
<evidence type="ECO:0000256" key="10">
    <source>
        <dbReference type="ARBA" id="ARBA00048336"/>
    </source>
</evidence>
<keyword evidence="8 11" id="KW-0464">Manganese</keyword>
<evidence type="ECO:0000313" key="16">
    <source>
        <dbReference type="Proteomes" id="UP000054632"/>
    </source>
</evidence>
<dbReference type="FunFam" id="3.60.40.10:FF:000009">
    <property type="entry name" value="Blast:Protein phosphatase PTC7 homolog"/>
    <property type="match status" value="1"/>
</dbReference>
<evidence type="ECO:0000256" key="3">
    <source>
        <dbReference type="ARBA" id="ARBA00006702"/>
    </source>
</evidence>
<evidence type="ECO:0000256" key="4">
    <source>
        <dbReference type="ARBA" id="ARBA00022723"/>
    </source>
</evidence>
<comment type="cofactor">
    <cofactor evidence="1 11">
        <name>Mn(2+)</name>
        <dbReference type="ChEBI" id="CHEBI:29035"/>
    </cofactor>
</comment>
<dbReference type="SMART" id="SM00331">
    <property type="entry name" value="PP2C_SIG"/>
    <property type="match status" value="1"/>
</dbReference>
<comment type="similarity">
    <text evidence="3 11">Belongs to the PP2C family.</text>
</comment>
<evidence type="ECO:0000256" key="1">
    <source>
        <dbReference type="ARBA" id="ARBA00001936"/>
    </source>
</evidence>
<evidence type="ECO:0000313" key="14">
    <source>
        <dbReference type="EMBL" id="KRY73686.1"/>
    </source>
</evidence>
<dbReference type="GO" id="GO:0046872">
    <property type="term" value="F:metal ion binding"/>
    <property type="evidence" value="ECO:0007669"/>
    <property type="project" value="UniProtKB-UniRule"/>
</dbReference>
<evidence type="ECO:0000313" key="15">
    <source>
        <dbReference type="EMBL" id="KRZ37576.1"/>
    </source>
</evidence>
<keyword evidence="12" id="KW-1133">Transmembrane helix</keyword>
<dbReference type="Pfam" id="PF13672">
    <property type="entry name" value="PP2C_2"/>
    <property type="match status" value="1"/>
</dbReference>
<accession>A0A0V1EIX8</accession>
<proteinExistence type="inferred from homology"/>
<evidence type="ECO:0000256" key="2">
    <source>
        <dbReference type="ARBA" id="ARBA00001946"/>
    </source>
</evidence>
<keyword evidence="5 11" id="KW-0378">Hydrolase</keyword>
<keyword evidence="12" id="KW-0472">Membrane</keyword>
<evidence type="ECO:0000256" key="8">
    <source>
        <dbReference type="ARBA" id="ARBA00023211"/>
    </source>
</evidence>
<feature type="domain" description="PPM-type phosphatase" evidence="13">
    <location>
        <begin position="92"/>
        <end position="355"/>
    </location>
</feature>
<dbReference type="GO" id="GO:0004722">
    <property type="term" value="F:protein serine/threonine phosphatase activity"/>
    <property type="evidence" value="ECO:0007669"/>
    <property type="project" value="UniProtKB-EC"/>
</dbReference>
<name>A0A0V1EIX8_TRIPS</name>
<evidence type="ECO:0000256" key="11">
    <source>
        <dbReference type="RuleBase" id="RU366020"/>
    </source>
</evidence>
<dbReference type="Proteomes" id="UP000054632">
    <property type="component" value="Unassembled WGS sequence"/>
</dbReference>
<dbReference type="EC" id="3.1.3.16" evidence="11"/>
<evidence type="ECO:0000259" key="13">
    <source>
        <dbReference type="PROSITE" id="PS51746"/>
    </source>
</evidence>
<keyword evidence="6 11" id="KW-0460">Magnesium</keyword>
<dbReference type="PANTHER" id="PTHR12320:SF1">
    <property type="entry name" value="PROTEIN PHOSPHATASE PTC7 HOMOLOG"/>
    <property type="match status" value="1"/>
</dbReference>
<comment type="catalytic activity">
    <reaction evidence="9 11">
        <text>O-phospho-L-seryl-[protein] + H2O = L-seryl-[protein] + phosphate</text>
        <dbReference type="Rhea" id="RHEA:20629"/>
        <dbReference type="Rhea" id="RHEA-COMP:9863"/>
        <dbReference type="Rhea" id="RHEA-COMP:11604"/>
        <dbReference type="ChEBI" id="CHEBI:15377"/>
        <dbReference type="ChEBI" id="CHEBI:29999"/>
        <dbReference type="ChEBI" id="CHEBI:43474"/>
        <dbReference type="ChEBI" id="CHEBI:83421"/>
        <dbReference type="EC" id="3.1.3.16"/>
    </reaction>
</comment>
<comment type="cofactor">
    <cofactor evidence="2 11">
        <name>Mg(2+)</name>
        <dbReference type="ChEBI" id="CHEBI:18420"/>
    </cofactor>
</comment>
<keyword evidence="4 11" id="KW-0479">Metal-binding</keyword>
<feature type="non-terminal residue" evidence="14">
    <location>
        <position position="405"/>
    </location>
</feature>
<evidence type="ECO:0000256" key="5">
    <source>
        <dbReference type="ARBA" id="ARBA00022801"/>
    </source>
</evidence>
<dbReference type="Gene3D" id="3.60.40.10">
    <property type="entry name" value="PPM-type phosphatase domain"/>
    <property type="match status" value="1"/>
</dbReference>
<protein>
    <recommendedName>
        <fullName evidence="11">Protein phosphatase</fullName>
        <ecNumber evidence="11">3.1.3.16</ecNumber>
    </recommendedName>
</protein>
<dbReference type="AlphaFoldDB" id="A0A0V1EIX8"/>
<dbReference type="InterPro" id="IPR039123">
    <property type="entry name" value="PPTC7"/>
</dbReference>
<dbReference type="SMART" id="SM00332">
    <property type="entry name" value="PP2Cc"/>
    <property type="match status" value="1"/>
</dbReference>
<organism evidence="14 16">
    <name type="scientific">Trichinella pseudospiralis</name>
    <name type="common">Parasitic roundworm</name>
    <dbReference type="NCBI Taxonomy" id="6337"/>
    <lineage>
        <taxon>Eukaryota</taxon>
        <taxon>Metazoa</taxon>
        <taxon>Ecdysozoa</taxon>
        <taxon>Nematoda</taxon>
        <taxon>Enoplea</taxon>
        <taxon>Dorylaimia</taxon>
        <taxon>Trichinellida</taxon>
        <taxon>Trichinellidae</taxon>
        <taxon>Trichinella</taxon>
    </lineage>
</organism>
<dbReference type="InterPro" id="IPR036457">
    <property type="entry name" value="PPM-type-like_dom_sf"/>
</dbReference>